<evidence type="ECO:0000313" key="7">
    <source>
        <dbReference type="Proteomes" id="UP000696485"/>
    </source>
</evidence>
<proteinExistence type="inferred from homology"/>
<dbReference type="Proteomes" id="UP000696485">
    <property type="component" value="Unassembled WGS sequence"/>
</dbReference>
<reference evidence="6" key="1">
    <citation type="journal article" date="2020" name="Fungal Divers.">
        <title>Resolving the Mortierellaceae phylogeny through synthesis of multi-gene phylogenetics and phylogenomics.</title>
        <authorList>
            <person name="Vandepol N."/>
            <person name="Liber J."/>
            <person name="Desiro A."/>
            <person name="Na H."/>
            <person name="Kennedy M."/>
            <person name="Barry K."/>
            <person name="Grigoriev I.V."/>
            <person name="Miller A.N."/>
            <person name="O'Donnell K."/>
            <person name="Stajich J.E."/>
            <person name="Bonito G."/>
        </authorList>
    </citation>
    <scope>NUCLEOTIDE SEQUENCE</scope>
    <source>
        <strain evidence="6">NVP1</strain>
    </source>
</reference>
<evidence type="ECO:0000256" key="2">
    <source>
        <dbReference type="ARBA" id="ARBA00006727"/>
    </source>
</evidence>
<dbReference type="InterPro" id="IPR020846">
    <property type="entry name" value="MFS_dom"/>
</dbReference>
<protein>
    <recommendedName>
        <fullName evidence="5">Major facilitator superfamily (MFS) profile domain-containing protein</fullName>
    </recommendedName>
</protein>
<comment type="similarity">
    <text evidence="2">Belongs to the major facilitator superfamily. Monocarboxylate porter (TC 2.A.1.13) family.</text>
</comment>
<feature type="transmembrane region" description="Helical" evidence="4">
    <location>
        <begin position="147"/>
        <end position="168"/>
    </location>
</feature>
<dbReference type="Pfam" id="PF07690">
    <property type="entry name" value="MFS_1"/>
    <property type="match status" value="2"/>
</dbReference>
<dbReference type="EMBL" id="JAAAUY010000015">
    <property type="protein sequence ID" value="KAF9337834.1"/>
    <property type="molecule type" value="Genomic_DNA"/>
</dbReference>
<comment type="subcellular location">
    <subcellularLocation>
        <location evidence="1">Membrane</location>
        <topology evidence="1">Multi-pass membrane protein</topology>
    </subcellularLocation>
</comment>
<feature type="transmembrane region" description="Helical" evidence="4">
    <location>
        <begin position="254"/>
        <end position="278"/>
    </location>
</feature>
<feature type="transmembrane region" description="Helical" evidence="4">
    <location>
        <begin position="230"/>
        <end position="248"/>
    </location>
</feature>
<dbReference type="InterPro" id="IPR050327">
    <property type="entry name" value="Proton-linked_MCT"/>
</dbReference>
<evidence type="ECO:0000256" key="3">
    <source>
        <dbReference type="SAM" id="MobiDB-lite"/>
    </source>
</evidence>
<name>A0A9P5SXN3_9FUNG</name>
<feature type="domain" description="Major facilitator superfamily (MFS) profile" evidence="5">
    <location>
        <begin position="146"/>
        <end position="364"/>
    </location>
</feature>
<dbReference type="PROSITE" id="PS50850">
    <property type="entry name" value="MFS"/>
    <property type="match status" value="1"/>
</dbReference>
<accession>A0A9P5SXN3</accession>
<evidence type="ECO:0000313" key="6">
    <source>
        <dbReference type="EMBL" id="KAF9337834.1"/>
    </source>
</evidence>
<dbReference type="Gene3D" id="1.20.1250.20">
    <property type="entry name" value="MFS general substrate transporter like domains"/>
    <property type="match status" value="1"/>
</dbReference>
<keyword evidence="4" id="KW-0472">Membrane</keyword>
<sequence>MFGVGASLAYYPAVAAPSHWFANKRGLATGLAVSGVGAGGSVLAPLTHWLIDRLEIQWTLRILGLFCLVLCGTASCLISERKDLPTYESVPQEGFPEEEQEGMELSSDISKSSKKTDLSAVEEARQLQEQVKPGFFESLKVFRDPQFLALTMAELAASIGYLIPLYYMQSKPKIVDDMHVQEDMEVYSYAVFIGLTPQRGAMILGLSNGASFTGRIGLGILSDYISNAKVLLLCAWMTAFAVTILWTFSTTFAAFLSMALIFGFFAGGYVSLVPVAVAESFGTKQVASNIGLMYAASGLGILGGSPLAGYLLDSTLHTSYLPVTMTAGASMTLGALCVSSWVYFRWRALRAAKAARAAAEAVAH</sequence>
<dbReference type="GO" id="GO:0016020">
    <property type="term" value="C:membrane"/>
    <property type="evidence" value="ECO:0007669"/>
    <property type="project" value="UniProtKB-SubCell"/>
</dbReference>
<keyword evidence="4" id="KW-0812">Transmembrane</keyword>
<dbReference type="InterPro" id="IPR011701">
    <property type="entry name" value="MFS"/>
</dbReference>
<dbReference type="PANTHER" id="PTHR11360:SF284">
    <property type="entry name" value="EG:103B4.3 PROTEIN-RELATED"/>
    <property type="match status" value="1"/>
</dbReference>
<keyword evidence="4" id="KW-1133">Transmembrane helix</keyword>
<gene>
    <name evidence="6" type="ORF">BG006_002199</name>
</gene>
<organism evidence="6 7">
    <name type="scientific">Podila minutissima</name>
    <dbReference type="NCBI Taxonomy" id="64525"/>
    <lineage>
        <taxon>Eukaryota</taxon>
        <taxon>Fungi</taxon>
        <taxon>Fungi incertae sedis</taxon>
        <taxon>Mucoromycota</taxon>
        <taxon>Mortierellomycotina</taxon>
        <taxon>Mortierellomycetes</taxon>
        <taxon>Mortierellales</taxon>
        <taxon>Mortierellaceae</taxon>
        <taxon>Podila</taxon>
    </lineage>
</organism>
<dbReference type="AlphaFoldDB" id="A0A9P5SXN3"/>
<comment type="caution">
    <text evidence="6">The sequence shown here is derived from an EMBL/GenBank/DDBJ whole genome shotgun (WGS) entry which is preliminary data.</text>
</comment>
<dbReference type="InterPro" id="IPR036259">
    <property type="entry name" value="MFS_trans_sf"/>
</dbReference>
<keyword evidence="7" id="KW-1185">Reference proteome</keyword>
<feature type="transmembrane region" description="Helical" evidence="4">
    <location>
        <begin position="324"/>
        <end position="344"/>
    </location>
</feature>
<evidence type="ECO:0000256" key="4">
    <source>
        <dbReference type="SAM" id="Phobius"/>
    </source>
</evidence>
<evidence type="ECO:0000256" key="1">
    <source>
        <dbReference type="ARBA" id="ARBA00004141"/>
    </source>
</evidence>
<dbReference type="GO" id="GO:0022857">
    <property type="term" value="F:transmembrane transporter activity"/>
    <property type="evidence" value="ECO:0007669"/>
    <property type="project" value="InterPro"/>
</dbReference>
<feature type="transmembrane region" description="Helical" evidence="4">
    <location>
        <begin position="31"/>
        <end position="51"/>
    </location>
</feature>
<feature type="region of interest" description="Disordered" evidence="3">
    <location>
        <begin position="88"/>
        <end position="113"/>
    </location>
</feature>
<dbReference type="PANTHER" id="PTHR11360">
    <property type="entry name" value="MONOCARBOXYLATE TRANSPORTER"/>
    <property type="match status" value="1"/>
</dbReference>
<feature type="transmembrane region" description="Helical" evidence="4">
    <location>
        <begin position="58"/>
        <end position="78"/>
    </location>
</feature>
<feature type="transmembrane region" description="Helical" evidence="4">
    <location>
        <begin position="290"/>
        <end position="312"/>
    </location>
</feature>
<evidence type="ECO:0000259" key="5">
    <source>
        <dbReference type="PROSITE" id="PS50850"/>
    </source>
</evidence>
<dbReference type="SUPFAM" id="SSF103473">
    <property type="entry name" value="MFS general substrate transporter"/>
    <property type="match status" value="1"/>
</dbReference>